<keyword evidence="2" id="KW-1185">Reference proteome</keyword>
<dbReference type="AlphaFoldDB" id="A0A9P0Q985"/>
<gene>
    <name evidence="1" type="ORF">ACAOBT_LOCUS34430</name>
</gene>
<comment type="caution">
    <text evidence="1">The sequence shown here is derived from an EMBL/GenBank/DDBJ whole genome shotgun (WGS) entry which is preliminary data.</text>
</comment>
<dbReference type="EMBL" id="CAKOFQ010008582">
    <property type="protein sequence ID" value="CAH2014983.1"/>
    <property type="molecule type" value="Genomic_DNA"/>
</dbReference>
<dbReference type="OrthoDB" id="7479963at2759"/>
<name>A0A9P0Q985_ACAOB</name>
<proteinExistence type="predicted"/>
<evidence type="ECO:0000313" key="1">
    <source>
        <dbReference type="EMBL" id="CAH2014983.1"/>
    </source>
</evidence>
<evidence type="ECO:0000313" key="2">
    <source>
        <dbReference type="Proteomes" id="UP001152888"/>
    </source>
</evidence>
<protein>
    <submittedName>
        <fullName evidence="1">Uncharacterized protein</fullName>
    </submittedName>
</protein>
<organism evidence="1 2">
    <name type="scientific">Acanthoscelides obtectus</name>
    <name type="common">Bean weevil</name>
    <name type="synonym">Bruchus obtectus</name>
    <dbReference type="NCBI Taxonomy" id="200917"/>
    <lineage>
        <taxon>Eukaryota</taxon>
        <taxon>Metazoa</taxon>
        <taxon>Ecdysozoa</taxon>
        <taxon>Arthropoda</taxon>
        <taxon>Hexapoda</taxon>
        <taxon>Insecta</taxon>
        <taxon>Pterygota</taxon>
        <taxon>Neoptera</taxon>
        <taxon>Endopterygota</taxon>
        <taxon>Coleoptera</taxon>
        <taxon>Polyphaga</taxon>
        <taxon>Cucujiformia</taxon>
        <taxon>Chrysomeloidea</taxon>
        <taxon>Chrysomelidae</taxon>
        <taxon>Bruchinae</taxon>
        <taxon>Bruchini</taxon>
        <taxon>Acanthoscelides</taxon>
    </lineage>
</organism>
<reference evidence="1" key="1">
    <citation type="submission" date="2022-03" db="EMBL/GenBank/DDBJ databases">
        <authorList>
            <person name="Sayadi A."/>
        </authorList>
    </citation>
    <scope>NUCLEOTIDE SEQUENCE</scope>
</reference>
<accession>A0A9P0Q985</accession>
<sequence length="114" mass="13002">MDVLVEWRNGKKYSCIKWVVGNKKRHSKKMLVLRCTTQRDGTMVKLLIFGKYSRPDFNADATEQSVSSDKNSDSDIPLARLLKKSETLVERSEETEKGAANLKNKGKDFCCLFP</sequence>
<dbReference type="Proteomes" id="UP001152888">
    <property type="component" value="Unassembled WGS sequence"/>
</dbReference>